<accession>A0A9D4RMV1</accession>
<reference evidence="1" key="2">
    <citation type="submission" date="2020-11" db="EMBL/GenBank/DDBJ databases">
        <authorList>
            <person name="McCartney M.A."/>
            <person name="Auch B."/>
            <person name="Kono T."/>
            <person name="Mallez S."/>
            <person name="Becker A."/>
            <person name="Gohl D.M."/>
            <person name="Silverstein K.A.T."/>
            <person name="Koren S."/>
            <person name="Bechman K.B."/>
            <person name="Herman A."/>
            <person name="Abrahante J.E."/>
            <person name="Garbe J."/>
        </authorList>
    </citation>
    <scope>NUCLEOTIDE SEQUENCE</scope>
    <source>
        <strain evidence="1">Duluth1</strain>
        <tissue evidence="1">Whole animal</tissue>
    </source>
</reference>
<comment type="caution">
    <text evidence="1">The sequence shown here is derived from an EMBL/GenBank/DDBJ whole genome shotgun (WGS) entry which is preliminary data.</text>
</comment>
<keyword evidence="2" id="KW-1185">Reference proteome</keyword>
<gene>
    <name evidence="1" type="ORF">DPMN_035392</name>
</gene>
<reference evidence="1" key="1">
    <citation type="journal article" date="2019" name="bioRxiv">
        <title>The Genome of the Zebra Mussel, Dreissena polymorpha: A Resource for Invasive Species Research.</title>
        <authorList>
            <person name="McCartney M.A."/>
            <person name="Auch B."/>
            <person name="Kono T."/>
            <person name="Mallez S."/>
            <person name="Zhang Y."/>
            <person name="Obille A."/>
            <person name="Becker A."/>
            <person name="Abrahante J.E."/>
            <person name="Garbe J."/>
            <person name="Badalamenti J.P."/>
            <person name="Herman A."/>
            <person name="Mangelson H."/>
            <person name="Liachko I."/>
            <person name="Sullivan S."/>
            <person name="Sone E.D."/>
            <person name="Koren S."/>
            <person name="Silverstein K.A.T."/>
            <person name="Beckman K.B."/>
            <person name="Gohl D.M."/>
        </authorList>
    </citation>
    <scope>NUCLEOTIDE SEQUENCE</scope>
    <source>
        <strain evidence="1">Duluth1</strain>
        <tissue evidence="1">Whole animal</tissue>
    </source>
</reference>
<sequence>MEPPTTNQAIPKNNNRTNVLTKFHEEITPYPPDGHDIIKTNVLTKFHDDLTIILTFRENALPPGSHFHGDRKYMLTLVLTGKNAPSPGSHTNLLTNKNAGLLTRMIFDHIQYIIRTNVLTKFHEDVTFRVLTSFYYSHTRTDKRQSQSPYKEKCPPTGGHVFQATGTTFELVKNIIGTNLLTKFYDDRTMNMASRVLTRKNATPLGGHVFPPTGTIFELIQDIIGTNHLTKFHDDRTINVASRVLKRKNAPPPGGHVFLATETIFKLIQVIIRTNFLTKFHEDRKINVAYRVKNAPPPGSHVFQSTSIIFEVIQDIIRVNLLTKCHEDWTINVASREKCPAPWQPCFSSKLLTRKTAPPPGGHVFSPIWTIFDLVRDINETNVLTKFHDDWAKIVTSRVFTRKPAPPPGGHVFQRTGTIFELKQHIYWSSNVTSTVFTSLELSRGINGTNVLTKFHEDPTINVASRVFTRQNVDDARGMTHDGLKAITKAHHEHFGKDKAINVTSTFHADLTYNVASRVDMLSSDNHLVDGPTDRPT</sequence>
<name>A0A9D4RMV1_DREPO</name>
<proteinExistence type="predicted"/>
<dbReference type="AlphaFoldDB" id="A0A9D4RMV1"/>
<evidence type="ECO:0000313" key="2">
    <source>
        <dbReference type="Proteomes" id="UP000828390"/>
    </source>
</evidence>
<dbReference type="Proteomes" id="UP000828390">
    <property type="component" value="Unassembled WGS sequence"/>
</dbReference>
<evidence type="ECO:0000313" key="1">
    <source>
        <dbReference type="EMBL" id="KAH3872177.1"/>
    </source>
</evidence>
<organism evidence="1 2">
    <name type="scientific">Dreissena polymorpha</name>
    <name type="common">Zebra mussel</name>
    <name type="synonym">Mytilus polymorpha</name>
    <dbReference type="NCBI Taxonomy" id="45954"/>
    <lineage>
        <taxon>Eukaryota</taxon>
        <taxon>Metazoa</taxon>
        <taxon>Spiralia</taxon>
        <taxon>Lophotrochozoa</taxon>
        <taxon>Mollusca</taxon>
        <taxon>Bivalvia</taxon>
        <taxon>Autobranchia</taxon>
        <taxon>Heteroconchia</taxon>
        <taxon>Euheterodonta</taxon>
        <taxon>Imparidentia</taxon>
        <taxon>Neoheterodontei</taxon>
        <taxon>Myida</taxon>
        <taxon>Dreissenoidea</taxon>
        <taxon>Dreissenidae</taxon>
        <taxon>Dreissena</taxon>
    </lineage>
</organism>
<dbReference type="EMBL" id="JAIWYP010000002">
    <property type="protein sequence ID" value="KAH3872177.1"/>
    <property type="molecule type" value="Genomic_DNA"/>
</dbReference>
<protein>
    <submittedName>
        <fullName evidence="1">Uncharacterized protein</fullName>
    </submittedName>
</protein>